<dbReference type="GO" id="GO:0043952">
    <property type="term" value="P:protein transport by the Sec complex"/>
    <property type="evidence" value="ECO:0007669"/>
    <property type="project" value="UniProtKB-ARBA"/>
</dbReference>
<feature type="domain" description="Helicase ATP-binding" evidence="19">
    <location>
        <begin position="87"/>
        <end position="270"/>
    </location>
</feature>
<feature type="region of interest" description="Disordered" evidence="18">
    <location>
        <begin position="842"/>
        <end position="881"/>
    </location>
</feature>
<dbReference type="PROSITE" id="PS51196">
    <property type="entry name" value="SECA_MOTOR_DEAD"/>
    <property type="match status" value="1"/>
</dbReference>
<comment type="catalytic activity">
    <reaction evidence="15">
        <text>ATP + H2O + cellular proteinSide 1 = ADP + phosphate + cellular proteinSide 2.</text>
        <dbReference type="EC" id="7.4.2.8"/>
    </reaction>
</comment>
<evidence type="ECO:0000313" key="23">
    <source>
        <dbReference type="Proteomes" id="UP000463983"/>
    </source>
</evidence>
<comment type="subunit">
    <text evidence="15">Monomer and homodimer. Part of the essential Sec protein translocation apparatus which comprises SecA, SecYEG and auxiliary proteins SecDF. Other proteins may also be involved.</text>
</comment>
<comment type="similarity">
    <text evidence="3 15 16">Belongs to the SecA family.</text>
</comment>
<keyword evidence="6 15" id="KW-0963">Cytoplasm</keyword>
<dbReference type="InterPro" id="IPR014018">
    <property type="entry name" value="SecA_motor_DEAD"/>
</dbReference>
<dbReference type="GO" id="GO:0031522">
    <property type="term" value="C:cell envelope Sec protein transport complex"/>
    <property type="evidence" value="ECO:0007669"/>
    <property type="project" value="TreeGrafter"/>
</dbReference>
<evidence type="ECO:0000313" key="22">
    <source>
        <dbReference type="EMBL" id="QHO63391.1"/>
    </source>
</evidence>
<evidence type="ECO:0000256" key="12">
    <source>
        <dbReference type="ARBA" id="ARBA00022967"/>
    </source>
</evidence>
<dbReference type="CDD" id="cd18803">
    <property type="entry name" value="SF2_C_secA"/>
    <property type="match status" value="1"/>
</dbReference>
<dbReference type="EC" id="7.4.2.8" evidence="15"/>
<dbReference type="Pfam" id="PF07516">
    <property type="entry name" value="SecA_SW"/>
    <property type="match status" value="1"/>
</dbReference>
<evidence type="ECO:0000259" key="19">
    <source>
        <dbReference type="PROSITE" id="PS51192"/>
    </source>
</evidence>
<dbReference type="HAMAP" id="MF_01382">
    <property type="entry name" value="SecA"/>
    <property type="match status" value="1"/>
</dbReference>
<evidence type="ECO:0000256" key="6">
    <source>
        <dbReference type="ARBA" id="ARBA00022490"/>
    </source>
</evidence>
<dbReference type="EMBL" id="CP047901">
    <property type="protein sequence ID" value="QHO63391.1"/>
    <property type="molecule type" value="Genomic_DNA"/>
</dbReference>
<dbReference type="GO" id="GO:0008564">
    <property type="term" value="F:protein-exporting ATPase activity"/>
    <property type="evidence" value="ECO:0007669"/>
    <property type="project" value="UniProtKB-EC"/>
</dbReference>
<dbReference type="GO" id="GO:0065002">
    <property type="term" value="P:intracellular protein transmembrane transport"/>
    <property type="evidence" value="ECO:0007669"/>
    <property type="project" value="UniProtKB-UniRule"/>
</dbReference>
<comment type="function">
    <text evidence="15">Part of the Sec protein translocase complex. Interacts with the SecYEG preprotein conducting channel. Has a central role in coupling the hydrolysis of ATP to the transfer of proteins into and across the cell membrane, serving as an ATP-driven molecular motor driving the stepwise translocation of polypeptide chains across the membrane.</text>
</comment>
<feature type="binding site" evidence="15">
    <location>
        <begin position="103"/>
        <end position="107"/>
    </location>
    <ligand>
        <name>ATP</name>
        <dbReference type="ChEBI" id="CHEBI:30616"/>
    </ligand>
</feature>
<comment type="cofactor">
    <cofactor evidence="1">
        <name>Zn(2+)</name>
        <dbReference type="ChEBI" id="CHEBI:29105"/>
    </cofactor>
</comment>
<dbReference type="GO" id="GO:0017038">
    <property type="term" value="P:protein import"/>
    <property type="evidence" value="ECO:0007669"/>
    <property type="project" value="InterPro"/>
</dbReference>
<dbReference type="FunFam" id="3.40.50.300:FF:000113">
    <property type="entry name" value="Preprotein translocase subunit SecA"/>
    <property type="match status" value="1"/>
</dbReference>
<dbReference type="AlphaFoldDB" id="A0A857ND45"/>
<dbReference type="FunFam" id="3.40.50.300:FF:000246">
    <property type="entry name" value="Preprotein translocase subunit SecA"/>
    <property type="match status" value="1"/>
</dbReference>
<dbReference type="RefSeq" id="WP_161931775.1">
    <property type="nucleotide sequence ID" value="NZ_CP047901.1"/>
</dbReference>
<feature type="domain" description="SecA family profile" evidence="21">
    <location>
        <begin position="1"/>
        <end position="609"/>
    </location>
</feature>
<dbReference type="InterPro" id="IPR044722">
    <property type="entry name" value="SecA_SF2_C"/>
</dbReference>
<evidence type="ECO:0000256" key="14">
    <source>
        <dbReference type="ARBA" id="ARBA00023136"/>
    </source>
</evidence>
<evidence type="ECO:0000256" key="2">
    <source>
        <dbReference type="ARBA" id="ARBA00004170"/>
    </source>
</evidence>
<feature type="compositionally biased region" description="Low complexity" evidence="18">
    <location>
        <begin position="848"/>
        <end position="865"/>
    </location>
</feature>
<dbReference type="InterPro" id="IPR011116">
    <property type="entry name" value="SecA_Wing/Scaffold"/>
</dbReference>
<feature type="binding site" evidence="15">
    <location>
        <position position="85"/>
    </location>
    <ligand>
        <name>ATP</name>
        <dbReference type="ChEBI" id="CHEBI:30616"/>
    </ligand>
</feature>
<dbReference type="CDD" id="cd17928">
    <property type="entry name" value="DEXDc_SecA"/>
    <property type="match status" value="1"/>
</dbReference>
<organism evidence="22 23">
    <name type="scientific">Candidatus Chazhemtobacterium aquaticus</name>
    <dbReference type="NCBI Taxonomy" id="2715735"/>
    <lineage>
        <taxon>Bacteria</taxon>
        <taxon>Candidatus Chazhemtobacteraceae</taxon>
        <taxon>Candidatus Chazhemtobacterium</taxon>
    </lineage>
</organism>
<dbReference type="FunFam" id="3.90.1440.10:FF:000002">
    <property type="entry name" value="Protein translocase subunit SecA"/>
    <property type="match status" value="1"/>
</dbReference>
<dbReference type="SUPFAM" id="SSF52540">
    <property type="entry name" value="P-loop containing nucleoside triphosphate hydrolases"/>
    <property type="match status" value="2"/>
</dbReference>
<dbReference type="Pfam" id="PF02810">
    <property type="entry name" value="SEC-C"/>
    <property type="match status" value="1"/>
</dbReference>
<dbReference type="InterPro" id="IPR036266">
    <property type="entry name" value="SecA_Wing/Scaffold_sf"/>
</dbReference>
<dbReference type="GO" id="GO:0005524">
    <property type="term" value="F:ATP binding"/>
    <property type="evidence" value="ECO:0007669"/>
    <property type="project" value="UniProtKB-UniRule"/>
</dbReference>
<dbReference type="PANTHER" id="PTHR30612">
    <property type="entry name" value="SECA INNER MEMBRANE COMPONENT OF SEC PROTEIN SECRETION SYSTEM"/>
    <property type="match status" value="1"/>
</dbReference>
<dbReference type="PRINTS" id="PR00906">
    <property type="entry name" value="SECA"/>
</dbReference>
<dbReference type="NCBIfam" id="TIGR00963">
    <property type="entry name" value="secA"/>
    <property type="match status" value="1"/>
</dbReference>
<proteinExistence type="inferred from homology"/>
<dbReference type="SUPFAM" id="SSF81767">
    <property type="entry name" value="Pre-protein crosslinking domain of SecA"/>
    <property type="match status" value="1"/>
</dbReference>
<feature type="domain" description="Helicase C-terminal" evidence="20">
    <location>
        <begin position="438"/>
        <end position="625"/>
    </location>
</feature>
<dbReference type="PROSITE" id="PS51194">
    <property type="entry name" value="HELICASE_CTER"/>
    <property type="match status" value="1"/>
</dbReference>
<keyword evidence="9" id="KW-0862">Zinc</keyword>
<dbReference type="SUPFAM" id="SSF81886">
    <property type="entry name" value="Helical scaffold and wing domains of SecA"/>
    <property type="match status" value="1"/>
</dbReference>
<evidence type="ECO:0000256" key="16">
    <source>
        <dbReference type="RuleBase" id="RU003874"/>
    </source>
</evidence>
<dbReference type="Proteomes" id="UP000463983">
    <property type="component" value="Chromosome"/>
</dbReference>
<dbReference type="InterPro" id="IPR000185">
    <property type="entry name" value="SecA"/>
</dbReference>
<evidence type="ECO:0000259" key="21">
    <source>
        <dbReference type="PROSITE" id="PS51196"/>
    </source>
</evidence>
<evidence type="ECO:0000256" key="4">
    <source>
        <dbReference type="ARBA" id="ARBA00022448"/>
    </source>
</evidence>
<evidence type="ECO:0000256" key="10">
    <source>
        <dbReference type="ARBA" id="ARBA00022840"/>
    </source>
</evidence>
<keyword evidence="8 15" id="KW-0547">Nucleotide-binding</keyword>
<dbReference type="SMART" id="SM00957">
    <property type="entry name" value="SecA_DEAD"/>
    <property type="match status" value="1"/>
</dbReference>
<dbReference type="Gene3D" id="3.40.50.300">
    <property type="entry name" value="P-loop containing nucleotide triphosphate hydrolases"/>
    <property type="match status" value="3"/>
</dbReference>
<dbReference type="GO" id="GO:0006605">
    <property type="term" value="P:protein targeting"/>
    <property type="evidence" value="ECO:0007669"/>
    <property type="project" value="UniProtKB-UniRule"/>
</dbReference>
<keyword evidence="23" id="KW-1185">Reference proteome</keyword>
<evidence type="ECO:0000259" key="20">
    <source>
        <dbReference type="PROSITE" id="PS51194"/>
    </source>
</evidence>
<dbReference type="InterPro" id="IPR001650">
    <property type="entry name" value="Helicase_C-like"/>
</dbReference>
<dbReference type="GO" id="GO:0005886">
    <property type="term" value="C:plasma membrane"/>
    <property type="evidence" value="ECO:0007669"/>
    <property type="project" value="UniProtKB-SubCell"/>
</dbReference>
<dbReference type="KEGG" id="caqa:MICH65_0410"/>
<dbReference type="InterPro" id="IPR011115">
    <property type="entry name" value="SecA_DEAD"/>
</dbReference>
<evidence type="ECO:0000256" key="9">
    <source>
        <dbReference type="ARBA" id="ARBA00022833"/>
    </source>
</evidence>
<feature type="binding site" evidence="15">
    <location>
        <position position="516"/>
    </location>
    <ligand>
        <name>ATP</name>
        <dbReference type="ChEBI" id="CHEBI:30616"/>
    </ligand>
</feature>
<sequence length="891" mass="100504">MFNVFKNLLDTNQKEIDRLTKIVARINSLEEQAQQLKSADFPARINNFKSRLSKGESLDDLLPEVFALVREASVRTLKMRPFDVQLMAAIAFHEGKVAEQKTGEGKTLSAAPALVLNALTGKGAHLVTVNDYLARRDAGWMGPLYHYLGLTVGVIYSGSGDLPAAIYDQEYKDPVHKDERLQHLKPCPRPEAYQADITYGTNNEFGFDYLRDNMAQSLSSMTQRGHHFTIVDEVDSILIDEARTPLIISAPDTEPTDKYYRFARLINTLSADTDYEIDEKLRTANLTELGLKKLERDLNIDNIYEKEFDTVHHVEQALKARTLFEKDRDYIVKDGEIIIVDEHTGRLMYGRRYSDGLHQAIEAKEGVTIQQESKTLATISLQNYFRMYQKLAGMTGTAATEADEFKKIYNLDVVVIPTNRPVARQDYPDLVFKTTRAKYAAILADVEQRHHQGQPILIGTKSIEQNEVISSLFKRKKIPHQVLNAKNHENEAAIIAQAGAVGAVTIATNIAGRGVDIVLGGSPDDLKPDQWQKQHDQVLKSGGLHVIGAVRHESRRIDNQLRGRSGRQGDPGSSRFYVSLEDDIMRIFGGEQVSRLMEILKVPEDQPLEAGMVSKAIETAQSKVESFYFDQRKNVVEYDDVMNRQREIIYSRRLKILEDSEKQPESLRARLQAILDAQIDQLTGILAPEGITEDETNTLLQSFQSLIPLDSTSQQQLKSYISSTTNPDEINTRLKKIISDAYKDRITKLGDGMMTQIEKLVSLTTIDQLWMQHLDDLTDLRDGIGLRGYAQKDPLVEYKHEAFVMFETLLSRIDLQIAQRLFRVQVRQQPPPDFTRQAIAHKADAPDATSTAPSKPKSTSTSSSPQKLGRNDPCWCGSGKKFKKCHYPQIS</sequence>
<keyword evidence="7" id="KW-0479">Metal-binding</keyword>
<dbReference type="GO" id="GO:0005829">
    <property type="term" value="C:cytosol"/>
    <property type="evidence" value="ECO:0007669"/>
    <property type="project" value="TreeGrafter"/>
</dbReference>
<comment type="subcellular location">
    <subcellularLocation>
        <location evidence="15">Cell membrane</location>
        <topology evidence="15">Peripheral membrane protein</topology>
        <orientation evidence="15">Cytoplasmic side</orientation>
    </subcellularLocation>
    <subcellularLocation>
        <location evidence="15">Cytoplasm</location>
    </subcellularLocation>
    <subcellularLocation>
        <location evidence="2">Membrane</location>
        <topology evidence="2">Peripheral membrane protein</topology>
    </subcellularLocation>
    <text evidence="15">Distribution is 50-50.</text>
</comment>
<dbReference type="Pfam" id="PF07517">
    <property type="entry name" value="SecA_DEAD"/>
    <property type="match status" value="1"/>
</dbReference>
<evidence type="ECO:0000256" key="11">
    <source>
        <dbReference type="ARBA" id="ARBA00022927"/>
    </source>
</evidence>
<dbReference type="Pfam" id="PF21090">
    <property type="entry name" value="P-loop_SecA"/>
    <property type="match status" value="1"/>
</dbReference>
<dbReference type="InterPro" id="IPR027417">
    <property type="entry name" value="P-loop_NTPase"/>
</dbReference>
<dbReference type="Gene3D" id="3.90.1440.10">
    <property type="entry name" value="SecA, preprotein cross-linking domain"/>
    <property type="match status" value="1"/>
</dbReference>
<dbReference type="Gene3D" id="1.10.3060.10">
    <property type="entry name" value="Helical scaffold and wing domains of SecA"/>
    <property type="match status" value="1"/>
</dbReference>
<keyword evidence="13 15" id="KW-0811">Translocation</keyword>
<evidence type="ECO:0000256" key="13">
    <source>
        <dbReference type="ARBA" id="ARBA00023010"/>
    </source>
</evidence>
<dbReference type="GO" id="GO:0046872">
    <property type="term" value="F:metal ion binding"/>
    <property type="evidence" value="ECO:0007669"/>
    <property type="project" value="UniProtKB-KW"/>
</dbReference>
<dbReference type="NCBIfam" id="NF009538">
    <property type="entry name" value="PRK12904.1"/>
    <property type="match status" value="1"/>
</dbReference>
<dbReference type="Pfam" id="PF01043">
    <property type="entry name" value="SecA_PP_bind"/>
    <property type="match status" value="1"/>
</dbReference>
<dbReference type="InterPro" id="IPR011130">
    <property type="entry name" value="SecA_preprotein_X-link_dom"/>
</dbReference>
<keyword evidence="11 15" id="KW-0653">Protein transport</keyword>
<dbReference type="NCBIfam" id="NF006630">
    <property type="entry name" value="PRK09200.1"/>
    <property type="match status" value="1"/>
</dbReference>
<dbReference type="SMART" id="SM00958">
    <property type="entry name" value="SecA_PP_bind"/>
    <property type="match status" value="1"/>
</dbReference>
<evidence type="ECO:0000256" key="3">
    <source>
        <dbReference type="ARBA" id="ARBA00007650"/>
    </source>
</evidence>
<evidence type="ECO:0000256" key="1">
    <source>
        <dbReference type="ARBA" id="ARBA00001947"/>
    </source>
</evidence>
<evidence type="ECO:0000256" key="15">
    <source>
        <dbReference type="HAMAP-Rule" id="MF_01382"/>
    </source>
</evidence>
<dbReference type="InterPro" id="IPR004027">
    <property type="entry name" value="SEC_C_motif"/>
</dbReference>
<evidence type="ECO:0000256" key="17">
    <source>
        <dbReference type="SAM" id="Coils"/>
    </source>
</evidence>
<dbReference type="InterPro" id="IPR014001">
    <property type="entry name" value="Helicase_ATP-bd"/>
</dbReference>
<reference evidence="23" key="1">
    <citation type="journal article" date="2020" name="Microorganisms">
        <title>Complete Genome of a Member of a New Bacterial Lineage in the Microgenomates Group Reveals an Unusual Nucleotide Composition Disparity Between Two Strands of DNA and Limited Metabolic Potential.</title>
        <authorList>
            <person name="Kadnikov V.V."/>
            <person name="Mardanov A.V."/>
            <person name="Beletsky A.V."/>
            <person name="Karnachuk O.V."/>
            <person name="Ravin N.V."/>
        </authorList>
    </citation>
    <scope>NUCLEOTIDE SEQUENCE [LARGE SCALE GENOMIC DNA]</scope>
</reference>
<gene>
    <name evidence="15" type="primary">secA</name>
    <name evidence="22" type="ORF">MICH65_0410</name>
</gene>
<dbReference type="PROSITE" id="PS51192">
    <property type="entry name" value="HELICASE_ATP_BIND_1"/>
    <property type="match status" value="1"/>
</dbReference>
<keyword evidence="14 15" id="KW-0472">Membrane</keyword>
<keyword evidence="10 15" id="KW-0067">ATP-binding</keyword>
<keyword evidence="5 15" id="KW-1003">Cell membrane</keyword>
<dbReference type="InterPro" id="IPR036670">
    <property type="entry name" value="SecA_X-link_sf"/>
</dbReference>
<keyword evidence="12 15" id="KW-1278">Translocase</keyword>
<keyword evidence="17" id="KW-0175">Coiled coil</keyword>
<evidence type="ECO:0000256" key="7">
    <source>
        <dbReference type="ARBA" id="ARBA00022723"/>
    </source>
</evidence>
<protein>
    <recommendedName>
        <fullName evidence="15 16">Protein translocase subunit SecA</fullName>
        <ecNumber evidence="15">7.4.2.8</ecNumber>
    </recommendedName>
</protein>
<accession>A0A857ND45</accession>
<keyword evidence="4 15" id="KW-0813">Transport</keyword>
<evidence type="ECO:0000256" key="5">
    <source>
        <dbReference type="ARBA" id="ARBA00022475"/>
    </source>
</evidence>
<name>A0A857ND45_9BACT</name>
<feature type="coiled-coil region" evidence="17">
    <location>
        <begin position="12"/>
        <end position="39"/>
    </location>
</feature>
<evidence type="ECO:0000256" key="18">
    <source>
        <dbReference type="SAM" id="MobiDB-lite"/>
    </source>
</evidence>
<evidence type="ECO:0000256" key="8">
    <source>
        <dbReference type="ARBA" id="ARBA00022741"/>
    </source>
</evidence>
<dbReference type="PANTHER" id="PTHR30612:SF0">
    <property type="entry name" value="CHLOROPLAST PROTEIN-TRANSPORTING ATPASE"/>
    <property type="match status" value="1"/>
</dbReference>